<feature type="coiled-coil region" evidence="1">
    <location>
        <begin position="214"/>
        <end position="360"/>
    </location>
</feature>
<feature type="coiled-coil region" evidence="1">
    <location>
        <begin position="508"/>
        <end position="577"/>
    </location>
</feature>
<evidence type="ECO:0000313" key="4">
    <source>
        <dbReference type="Proteomes" id="UP000887577"/>
    </source>
</evidence>
<sequence>MLILLFVSEWVADQQEDCSHVILKQPLSEFVLECFDKLFKDIYYGKDEYFKDSFLMIISSFLNITPSVEKSVQTENESFLDLHSVTNEALTKDEKTINEADYKILQDTLNVKIMEMERINKLNADLIEERENLHQNFLQKNKDLENLVYQKQLEINNVLDKDESLNGFINNLQMELDTCKEALSIFTIENERLKRHNDSIKSNSNKEVALEEDKEAVQQLLDAKTLEINNMNELNVNLTKEKKLLEQELLEAQNKVIDANKLNALKESDTRNIFIEKDRLKEENNDLMKTVSNYSNVEMKLEEHKQKLQQVLDDKLLLIDEMSNGNENLVREKELLEKELMDAKNRLMDANNLIAQKESDNRNIIIENISLNDVIGNLTMERDTCKAELSSSFIENDRLKEENNDLIKVVRNYSSNEVKLEEEKQAIQQALDDKLIEMDEMSKVNEDITKEKKLLEQELLKAKRDLADSNYHIIQKEAEIKNLVDEKQSLDGIINKLQMDHDLCKDELSNGIIENDRLKEENEELTKVVNRKTRNEQKLEEEKEALQQVLDAKLLELDRTKQLLSNVQDELRFVVNKLRSLNLIKSELEAELNAFKMYFDQVTTSLSNTWANVKTLFDDFAAERLHNVSLSNQLETLQQEITVRERSRTPSLHDEGIMAYDSRRESFNGQCLFDGEHISQLMSFDERDEMRLDSGIGSNELTPEATPRDGVEQQQSIAHQSTSSVFSQYLMFTFLLILFYTIYIVTYGALVPSWVYIKLRHERMPPQ</sequence>
<feature type="coiled-coil region" evidence="1">
    <location>
        <begin position="396"/>
        <end position="465"/>
    </location>
</feature>
<proteinExistence type="predicted"/>
<dbReference type="WBParaSite" id="PSU_v2.g1758.t1">
    <property type="protein sequence ID" value="PSU_v2.g1758.t1"/>
    <property type="gene ID" value="PSU_v2.g1758"/>
</dbReference>
<evidence type="ECO:0000313" key="5">
    <source>
        <dbReference type="WBParaSite" id="PSU_v2.g1758.t1"/>
    </source>
</evidence>
<keyword evidence="3" id="KW-0472">Membrane</keyword>
<keyword evidence="1" id="KW-0175">Coiled coil</keyword>
<reference evidence="5" key="1">
    <citation type="submission" date="2022-11" db="UniProtKB">
        <authorList>
            <consortium name="WormBaseParasite"/>
        </authorList>
    </citation>
    <scope>IDENTIFICATION</scope>
</reference>
<keyword evidence="4" id="KW-1185">Reference proteome</keyword>
<feature type="coiled-coil region" evidence="1">
    <location>
        <begin position="116"/>
        <end position="147"/>
    </location>
</feature>
<name>A0A914YBK2_9BILA</name>
<accession>A0A914YBK2</accession>
<dbReference type="Proteomes" id="UP000887577">
    <property type="component" value="Unplaced"/>
</dbReference>
<organism evidence="4 5">
    <name type="scientific">Panagrolaimus superbus</name>
    <dbReference type="NCBI Taxonomy" id="310955"/>
    <lineage>
        <taxon>Eukaryota</taxon>
        <taxon>Metazoa</taxon>
        <taxon>Ecdysozoa</taxon>
        <taxon>Nematoda</taxon>
        <taxon>Chromadorea</taxon>
        <taxon>Rhabditida</taxon>
        <taxon>Tylenchina</taxon>
        <taxon>Panagrolaimomorpha</taxon>
        <taxon>Panagrolaimoidea</taxon>
        <taxon>Panagrolaimidae</taxon>
        <taxon>Panagrolaimus</taxon>
    </lineage>
</organism>
<evidence type="ECO:0000256" key="1">
    <source>
        <dbReference type="SAM" id="Coils"/>
    </source>
</evidence>
<feature type="region of interest" description="Disordered" evidence="2">
    <location>
        <begin position="693"/>
        <end position="715"/>
    </location>
</feature>
<protein>
    <submittedName>
        <fullName evidence="5">Uncharacterized protein</fullName>
    </submittedName>
</protein>
<evidence type="ECO:0000256" key="3">
    <source>
        <dbReference type="SAM" id="Phobius"/>
    </source>
</evidence>
<feature type="transmembrane region" description="Helical" evidence="3">
    <location>
        <begin position="729"/>
        <end position="757"/>
    </location>
</feature>
<dbReference type="AlphaFoldDB" id="A0A914YBK2"/>
<keyword evidence="3" id="KW-1133">Transmembrane helix</keyword>
<evidence type="ECO:0000256" key="2">
    <source>
        <dbReference type="SAM" id="MobiDB-lite"/>
    </source>
</evidence>
<keyword evidence="3" id="KW-0812">Transmembrane</keyword>